<evidence type="ECO:0000256" key="2">
    <source>
        <dbReference type="ARBA" id="ARBA00001946"/>
    </source>
</evidence>
<dbReference type="InterPro" id="IPR001352">
    <property type="entry name" value="RNase_HII/HIII"/>
</dbReference>
<dbReference type="RefSeq" id="WP_115569862.1">
    <property type="nucleotide sequence ID" value="NZ_NXLV01000012.1"/>
</dbReference>
<comment type="function">
    <text evidence="3 13">Endonuclease that specifically degrades the RNA of RNA-DNA hybrids.</text>
</comment>
<feature type="binding site" evidence="12">
    <location>
        <position position="105"/>
    </location>
    <ligand>
        <name>a divalent metal cation</name>
        <dbReference type="ChEBI" id="CHEBI:60240"/>
    </ligand>
</feature>
<keyword evidence="8 12" id="KW-0479">Metal-binding</keyword>
<feature type="domain" description="RNase H type-2" evidence="14">
    <location>
        <begin position="1"/>
        <end position="190"/>
    </location>
</feature>
<evidence type="ECO:0000313" key="16">
    <source>
        <dbReference type="Proteomes" id="UP000257045"/>
    </source>
</evidence>
<dbReference type="GO" id="GO:0046872">
    <property type="term" value="F:metal ion binding"/>
    <property type="evidence" value="ECO:0007669"/>
    <property type="project" value="UniProtKB-KW"/>
</dbReference>
<dbReference type="PANTHER" id="PTHR10954:SF18">
    <property type="entry name" value="RIBONUCLEASE HII"/>
    <property type="match status" value="1"/>
</dbReference>
<evidence type="ECO:0000256" key="1">
    <source>
        <dbReference type="ARBA" id="ARBA00000077"/>
    </source>
</evidence>
<dbReference type="PROSITE" id="PS51975">
    <property type="entry name" value="RNASE_H_2"/>
    <property type="match status" value="1"/>
</dbReference>
<evidence type="ECO:0000256" key="9">
    <source>
        <dbReference type="ARBA" id="ARBA00022759"/>
    </source>
</evidence>
<dbReference type="PANTHER" id="PTHR10954">
    <property type="entry name" value="RIBONUCLEASE H2 SUBUNIT A"/>
    <property type="match status" value="1"/>
</dbReference>
<evidence type="ECO:0000313" key="15">
    <source>
        <dbReference type="EMBL" id="RDU70200.1"/>
    </source>
</evidence>
<dbReference type="GO" id="GO:0005737">
    <property type="term" value="C:cytoplasm"/>
    <property type="evidence" value="ECO:0007669"/>
    <property type="project" value="UniProtKB-SubCell"/>
</dbReference>
<feature type="binding site" evidence="12">
    <location>
        <position position="6"/>
    </location>
    <ligand>
        <name>a divalent metal cation</name>
        <dbReference type="ChEBI" id="CHEBI:60240"/>
    </ligand>
</feature>
<dbReference type="InterPro" id="IPR012337">
    <property type="entry name" value="RNaseH-like_sf"/>
</dbReference>
<evidence type="ECO:0000256" key="7">
    <source>
        <dbReference type="ARBA" id="ARBA00022722"/>
    </source>
</evidence>
<proteinExistence type="inferred from homology"/>
<dbReference type="Proteomes" id="UP000257045">
    <property type="component" value="Unassembled WGS sequence"/>
</dbReference>
<organism evidence="15 16">
    <name type="scientific">Helicobacter brantae</name>
    <dbReference type="NCBI Taxonomy" id="375927"/>
    <lineage>
        <taxon>Bacteria</taxon>
        <taxon>Pseudomonadati</taxon>
        <taxon>Campylobacterota</taxon>
        <taxon>Epsilonproteobacteria</taxon>
        <taxon>Campylobacterales</taxon>
        <taxon>Helicobacteraceae</taxon>
        <taxon>Helicobacter</taxon>
    </lineage>
</organism>
<keyword evidence="10 12" id="KW-0378">Hydrolase</keyword>
<evidence type="ECO:0000256" key="6">
    <source>
        <dbReference type="ARBA" id="ARBA00022490"/>
    </source>
</evidence>
<keyword evidence="16" id="KW-1185">Reference proteome</keyword>
<evidence type="ECO:0000256" key="8">
    <source>
        <dbReference type="ARBA" id="ARBA00022723"/>
    </source>
</evidence>
<reference evidence="15 16" key="1">
    <citation type="submission" date="2018-04" db="EMBL/GenBank/DDBJ databases">
        <title>Novel Campyloabacter and Helicobacter Species and Strains.</title>
        <authorList>
            <person name="Mannion A.J."/>
            <person name="Shen Z."/>
            <person name="Fox J.G."/>
        </authorList>
    </citation>
    <scope>NUCLEOTIDE SEQUENCE [LARGE SCALE GENOMIC DNA]</scope>
    <source>
        <strain evidence="15 16">MIT 04-9366</strain>
    </source>
</reference>
<dbReference type="InterPro" id="IPR024567">
    <property type="entry name" value="RNase_HII/HIII_dom"/>
</dbReference>
<comment type="similarity">
    <text evidence="5 13">Belongs to the RNase HII family.</text>
</comment>
<comment type="cofactor">
    <cofactor evidence="2">
        <name>Mg(2+)</name>
        <dbReference type="ChEBI" id="CHEBI:18420"/>
    </cofactor>
</comment>
<dbReference type="GO" id="GO:0003723">
    <property type="term" value="F:RNA binding"/>
    <property type="evidence" value="ECO:0007669"/>
    <property type="project" value="UniProtKB-UniRule"/>
</dbReference>
<comment type="cofactor">
    <cofactor evidence="12">
        <name>Mn(2+)</name>
        <dbReference type="ChEBI" id="CHEBI:29035"/>
    </cofactor>
    <cofactor evidence="12">
        <name>Mg(2+)</name>
        <dbReference type="ChEBI" id="CHEBI:18420"/>
    </cofactor>
    <text evidence="12">Manganese or magnesium. Binds 1 divalent metal ion per monomer in the absence of substrate. May bind a second metal ion after substrate binding.</text>
</comment>
<comment type="caution">
    <text evidence="15">The sequence shown here is derived from an EMBL/GenBank/DDBJ whole genome shotgun (WGS) entry which is preliminary data.</text>
</comment>
<dbReference type="SUPFAM" id="SSF53098">
    <property type="entry name" value="Ribonuclease H-like"/>
    <property type="match status" value="1"/>
</dbReference>
<accession>A0A3D8IZ13</accession>
<sequence>MICGIDEAGRGSVGGSLFICGVAYSEELIPSLSHLAIKDSKKLSPKAREEIAKSVLQTKEIAHHIVKKTPQEIDEKGLSLCLREGLEEIMEEMIKRCEITKFIYDGNSTFKAQAPLFIPLQTLIKGDSLIHQISSASILAKYSKDLECQEIHALFPDYDFPSHSGYCTKEHIQKIKTLGYTPFHRKSYKI</sequence>
<evidence type="ECO:0000256" key="10">
    <source>
        <dbReference type="ARBA" id="ARBA00022801"/>
    </source>
</evidence>
<evidence type="ECO:0000259" key="14">
    <source>
        <dbReference type="PROSITE" id="PS51975"/>
    </source>
</evidence>
<dbReference type="GO" id="GO:0043137">
    <property type="term" value="P:DNA replication, removal of RNA primer"/>
    <property type="evidence" value="ECO:0007669"/>
    <property type="project" value="TreeGrafter"/>
</dbReference>
<gene>
    <name evidence="15" type="ORF">CQA58_06210</name>
</gene>
<keyword evidence="11" id="KW-0464">Manganese</keyword>
<dbReference type="GO" id="GO:0004523">
    <property type="term" value="F:RNA-DNA hybrid ribonuclease activity"/>
    <property type="evidence" value="ECO:0007669"/>
    <property type="project" value="UniProtKB-UniRule"/>
</dbReference>
<dbReference type="OrthoDB" id="9803420at2"/>
<dbReference type="AlphaFoldDB" id="A0A3D8IZ13"/>
<dbReference type="EMBL" id="NXLV01000012">
    <property type="protein sequence ID" value="RDU70200.1"/>
    <property type="molecule type" value="Genomic_DNA"/>
</dbReference>
<keyword evidence="7 12" id="KW-0540">Nuclease</keyword>
<dbReference type="InterPro" id="IPR036397">
    <property type="entry name" value="RNaseH_sf"/>
</dbReference>
<dbReference type="CDD" id="cd07182">
    <property type="entry name" value="RNase_HII_bacteria_HII_like"/>
    <property type="match status" value="1"/>
</dbReference>
<keyword evidence="9 12" id="KW-0255">Endonuclease</keyword>
<dbReference type="InterPro" id="IPR022898">
    <property type="entry name" value="RNase_HII"/>
</dbReference>
<evidence type="ECO:0000256" key="3">
    <source>
        <dbReference type="ARBA" id="ARBA00004065"/>
    </source>
</evidence>
<evidence type="ECO:0000256" key="4">
    <source>
        <dbReference type="ARBA" id="ARBA00004496"/>
    </source>
</evidence>
<dbReference type="GO" id="GO:0032299">
    <property type="term" value="C:ribonuclease H2 complex"/>
    <property type="evidence" value="ECO:0007669"/>
    <property type="project" value="TreeGrafter"/>
</dbReference>
<dbReference type="Gene3D" id="3.30.420.10">
    <property type="entry name" value="Ribonuclease H-like superfamily/Ribonuclease H"/>
    <property type="match status" value="1"/>
</dbReference>
<protein>
    <recommendedName>
        <fullName evidence="13">Ribonuclease</fullName>
        <ecNumber evidence="13">3.1.26.4</ecNumber>
    </recommendedName>
</protein>
<feature type="binding site" evidence="12">
    <location>
        <position position="7"/>
    </location>
    <ligand>
        <name>a divalent metal cation</name>
        <dbReference type="ChEBI" id="CHEBI:60240"/>
    </ligand>
</feature>
<evidence type="ECO:0000256" key="13">
    <source>
        <dbReference type="RuleBase" id="RU003515"/>
    </source>
</evidence>
<keyword evidence="6" id="KW-0963">Cytoplasm</keyword>
<comment type="subcellular location">
    <subcellularLocation>
        <location evidence="4">Cytoplasm</location>
    </subcellularLocation>
</comment>
<dbReference type="EC" id="3.1.26.4" evidence="13"/>
<dbReference type="GO" id="GO:0006298">
    <property type="term" value="P:mismatch repair"/>
    <property type="evidence" value="ECO:0007669"/>
    <property type="project" value="TreeGrafter"/>
</dbReference>
<name>A0A3D8IZ13_9HELI</name>
<dbReference type="Pfam" id="PF01351">
    <property type="entry name" value="RNase_HII"/>
    <property type="match status" value="1"/>
</dbReference>
<comment type="catalytic activity">
    <reaction evidence="1 12 13">
        <text>Endonucleolytic cleavage to 5'-phosphomonoester.</text>
        <dbReference type="EC" id="3.1.26.4"/>
    </reaction>
</comment>
<evidence type="ECO:0000256" key="11">
    <source>
        <dbReference type="ARBA" id="ARBA00023211"/>
    </source>
</evidence>
<evidence type="ECO:0000256" key="5">
    <source>
        <dbReference type="ARBA" id="ARBA00007383"/>
    </source>
</evidence>
<evidence type="ECO:0000256" key="12">
    <source>
        <dbReference type="PROSITE-ProRule" id="PRU01319"/>
    </source>
</evidence>